<evidence type="ECO:0000259" key="2">
    <source>
        <dbReference type="PROSITE" id="PS50887"/>
    </source>
</evidence>
<dbReference type="GO" id="GO:0043709">
    <property type="term" value="P:cell adhesion involved in single-species biofilm formation"/>
    <property type="evidence" value="ECO:0007669"/>
    <property type="project" value="TreeGrafter"/>
</dbReference>
<comment type="caution">
    <text evidence="3">The sequence shown here is derived from an EMBL/GenBank/DDBJ whole genome shotgun (WGS) entry which is preliminary data.</text>
</comment>
<proteinExistence type="predicted"/>
<dbReference type="GO" id="GO:0005886">
    <property type="term" value="C:plasma membrane"/>
    <property type="evidence" value="ECO:0007669"/>
    <property type="project" value="TreeGrafter"/>
</dbReference>
<dbReference type="PROSITE" id="PS50887">
    <property type="entry name" value="GGDEF"/>
    <property type="match status" value="1"/>
</dbReference>
<reference evidence="3 4" key="1">
    <citation type="journal article" date="2015" name="Genome Announc.">
        <title>Expanding the biotechnology potential of lactobacilli through comparative genomics of 213 strains and associated genera.</title>
        <authorList>
            <person name="Sun Z."/>
            <person name="Harris H.M."/>
            <person name="McCann A."/>
            <person name="Guo C."/>
            <person name="Argimon S."/>
            <person name="Zhang W."/>
            <person name="Yang X."/>
            <person name="Jeffery I.B."/>
            <person name="Cooney J.C."/>
            <person name="Kagawa T.F."/>
            <person name="Liu W."/>
            <person name="Song Y."/>
            <person name="Salvetti E."/>
            <person name="Wrobel A."/>
            <person name="Rasinkangas P."/>
            <person name="Parkhill J."/>
            <person name="Rea M.C."/>
            <person name="O'Sullivan O."/>
            <person name="Ritari J."/>
            <person name="Douillard F.P."/>
            <person name="Paul Ross R."/>
            <person name="Yang R."/>
            <person name="Briner A.E."/>
            <person name="Felis G.E."/>
            <person name="de Vos W.M."/>
            <person name="Barrangou R."/>
            <person name="Klaenhammer T.R."/>
            <person name="Caufield P.W."/>
            <person name="Cui Y."/>
            <person name="Zhang H."/>
            <person name="O'Toole P.W."/>
        </authorList>
    </citation>
    <scope>NUCLEOTIDE SEQUENCE [LARGE SCALE GENOMIC DNA]</scope>
    <source>
        <strain evidence="3 4">DSM 15945</strain>
    </source>
</reference>
<feature type="transmembrane region" description="Helical" evidence="1">
    <location>
        <begin position="95"/>
        <end position="111"/>
    </location>
</feature>
<keyword evidence="1" id="KW-0472">Membrane</keyword>
<dbReference type="GO" id="GO:0052621">
    <property type="term" value="F:diguanylate cyclase activity"/>
    <property type="evidence" value="ECO:0007669"/>
    <property type="project" value="TreeGrafter"/>
</dbReference>
<dbReference type="Gene3D" id="3.30.70.270">
    <property type="match status" value="1"/>
</dbReference>
<keyword evidence="1" id="KW-1133">Transmembrane helix</keyword>
<feature type="transmembrane region" description="Helical" evidence="1">
    <location>
        <begin position="46"/>
        <end position="65"/>
    </location>
</feature>
<feature type="transmembrane region" description="Helical" evidence="1">
    <location>
        <begin position="172"/>
        <end position="192"/>
    </location>
</feature>
<evidence type="ECO:0000313" key="3">
    <source>
        <dbReference type="EMBL" id="KRL86691.1"/>
    </source>
</evidence>
<dbReference type="InterPro" id="IPR050469">
    <property type="entry name" value="Diguanylate_Cyclase"/>
</dbReference>
<dbReference type="PANTHER" id="PTHR45138">
    <property type="entry name" value="REGULATORY COMPONENTS OF SENSORY TRANSDUCTION SYSTEM"/>
    <property type="match status" value="1"/>
</dbReference>
<name>A0A0R1U5V3_9LACO</name>
<organism evidence="3 4">
    <name type="scientific">Lacticaseibacillus pantheris DSM 15945 = JCM 12539 = NBRC 106106</name>
    <dbReference type="NCBI Taxonomy" id="1423783"/>
    <lineage>
        <taxon>Bacteria</taxon>
        <taxon>Bacillati</taxon>
        <taxon>Bacillota</taxon>
        <taxon>Bacilli</taxon>
        <taxon>Lactobacillales</taxon>
        <taxon>Lactobacillaceae</taxon>
        <taxon>Lacticaseibacillus</taxon>
    </lineage>
</organism>
<dbReference type="SUPFAM" id="SSF55073">
    <property type="entry name" value="Nucleotide cyclase"/>
    <property type="match status" value="1"/>
</dbReference>
<keyword evidence="4" id="KW-1185">Reference proteome</keyword>
<keyword evidence="1" id="KW-0812">Transmembrane</keyword>
<dbReference type="GO" id="GO:1902201">
    <property type="term" value="P:negative regulation of bacterial-type flagellum-dependent cell motility"/>
    <property type="evidence" value="ECO:0007669"/>
    <property type="project" value="TreeGrafter"/>
</dbReference>
<dbReference type="InterPro" id="IPR029787">
    <property type="entry name" value="Nucleotide_cyclase"/>
</dbReference>
<dbReference type="SMART" id="SM00267">
    <property type="entry name" value="GGDEF"/>
    <property type="match status" value="1"/>
</dbReference>
<feature type="transmembrane region" description="Helical" evidence="1">
    <location>
        <begin position="117"/>
        <end position="133"/>
    </location>
</feature>
<gene>
    <name evidence="3" type="ORF">FC50_GL000656</name>
</gene>
<dbReference type="Pfam" id="PF00990">
    <property type="entry name" value="GGDEF"/>
    <property type="match status" value="1"/>
</dbReference>
<dbReference type="PATRIC" id="fig|1423783.4.peg.678"/>
<dbReference type="STRING" id="1423783.FC50_GL000656"/>
<feature type="transmembrane region" description="Helical" evidence="1">
    <location>
        <begin position="145"/>
        <end position="166"/>
    </location>
</feature>
<dbReference type="RefSeq" id="WP_054648538.1">
    <property type="nucleotide sequence ID" value="NZ_AZFJ01000040.1"/>
</dbReference>
<feature type="domain" description="GGDEF" evidence="2">
    <location>
        <begin position="238"/>
        <end position="374"/>
    </location>
</feature>
<dbReference type="CDD" id="cd01949">
    <property type="entry name" value="GGDEF"/>
    <property type="match status" value="1"/>
</dbReference>
<dbReference type="PANTHER" id="PTHR45138:SF2">
    <property type="entry name" value="DIGUANYLATE CYCLASE VDCA"/>
    <property type="match status" value="1"/>
</dbReference>
<dbReference type="AlphaFoldDB" id="A0A0R1U5V3"/>
<dbReference type="Proteomes" id="UP000051922">
    <property type="component" value="Unassembled WGS sequence"/>
</dbReference>
<feature type="transmembrane region" description="Helical" evidence="1">
    <location>
        <begin position="6"/>
        <end position="25"/>
    </location>
</feature>
<sequence length="379" mass="43096">MNFAPYITTIFIVIISMLGFISVYAQIDAGTRKRVVSSRALGRAQSVYPLLIYICLMVILMRYLYGTASNTMLFWAFVNVQSTILIYSNLLTSNLVGFAIIQLVAATTYISTGAMTITNWTLFLCACFLIYAERWYAKLWSNQRWLYILPAIVVGTIFWVAMYLGAPRPLPLGLAIANFIAFVWAYLALWDFDQYVQHDQRILAKLTHEVQYDALTHARNWATFRSDLNDTFDNHDDHPLALITIDVDHFKQINDTYGHLMGNQTLIAFSRQLKQLLSNQNDSYKFYRTGGEEFAILLPNTSLDTARKVVHDCQLALKTLAIPLTEGQLQVTASFGLAVANPNDNSATNFFKRSDRYLYQSKNNGRDRLTDESTDTDLA</sequence>
<dbReference type="OrthoDB" id="9759607at2"/>
<dbReference type="NCBIfam" id="TIGR00254">
    <property type="entry name" value="GGDEF"/>
    <property type="match status" value="1"/>
</dbReference>
<dbReference type="EMBL" id="AZFJ01000040">
    <property type="protein sequence ID" value="KRL86691.1"/>
    <property type="molecule type" value="Genomic_DNA"/>
</dbReference>
<protein>
    <submittedName>
        <fullName evidence="3">Signal transduction diguanylate cyclase</fullName>
    </submittedName>
</protein>
<dbReference type="InterPro" id="IPR000160">
    <property type="entry name" value="GGDEF_dom"/>
</dbReference>
<dbReference type="InterPro" id="IPR043128">
    <property type="entry name" value="Rev_trsase/Diguanyl_cyclase"/>
</dbReference>
<evidence type="ECO:0000313" key="4">
    <source>
        <dbReference type="Proteomes" id="UP000051922"/>
    </source>
</evidence>
<evidence type="ECO:0000256" key="1">
    <source>
        <dbReference type="SAM" id="Phobius"/>
    </source>
</evidence>
<accession>A0A0R1U5V3</accession>